<dbReference type="Proteomes" id="UP000198901">
    <property type="component" value="Unassembled WGS sequence"/>
</dbReference>
<evidence type="ECO:0000313" key="2">
    <source>
        <dbReference type="Proteomes" id="UP000198901"/>
    </source>
</evidence>
<gene>
    <name evidence="1" type="ORF">SAMN04488090_3893</name>
</gene>
<dbReference type="RefSeq" id="WP_093206047.1">
    <property type="nucleotide sequence ID" value="NZ_FNGS01000007.1"/>
</dbReference>
<name>A0A1G9UNZ4_9BACT</name>
<evidence type="ECO:0000313" key="1">
    <source>
        <dbReference type="EMBL" id="SDM61574.1"/>
    </source>
</evidence>
<dbReference type="OrthoDB" id="964810at2"/>
<proteinExistence type="predicted"/>
<reference evidence="1 2" key="1">
    <citation type="submission" date="2016-10" db="EMBL/GenBank/DDBJ databases">
        <authorList>
            <person name="de Groot N.N."/>
        </authorList>
    </citation>
    <scope>NUCLEOTIDE SEQUENCE [LARGE SCALE GENOMIC DNA]</scope>
    <source>
        <strain evidence="1 2">DSM 21668</strain>
    </source>
</reference>
<sequence>MLPKFLLSVPSDGDVDFLIHTEHPAFLAQVERDEDDTPYITPDSVVRWFDEKPNTPLVALFEEAVEFLAEEYDTIPDDDDWDS</sequence>
<dbReference type="STRING" id="563176.SAMN04488090_3893"/>
<keyword evidence="2" id="KW-1185">Reference proteome</keyword>
<dbReference type="EMBL" id="FNGS01000007">
    <property type="protein sequence ID" value="SDM61574.1"/>
    <property type="molecule type" value="Genomic_DNA"/>
</dbReference>
<accession>A0A1G9UNZ4</accession>
<organism evidence="1 2">
    <name type="scientific">Siphonobacter aquaeclarae</name>
    <dbReference type="NCBI Taxonomy" id="563176"/>
    <lineage>
        <taxon>Bacteria</taxon>
        <taxon>Pseudomonadati</taxon>
        <taxon>Bacteroidota</taxon>
        <taxon>Cytophagia</taxon>
        <taxon>Cytophagales</taxon>
        <taxon>Cytophagaceae</taxon>
        <taxon>Siphonobacter</taxon>
    </lineage>
</organism>
<dbReference type="AlphaFoldDB" id="A0A1G9UNZ4"/>
<protein>
    <submittedName>
        <fullName evidence="1">Uncharacterized protein</fullName>
    </submittedName>
</protein>